<evidence type="ECO:0000313" key="1">
    <source>
        <dbReference type="EMBL" id="GKT28036.1"/>
    </source>
</evidence>
<name>A0ABQ5KAX0_9EUKA</name>
<dbReference type="EMBL" id="BQXS01007552">
    <property type="protein sequence ID" value="GKT28036.1"/>
    <property type="molecule type" value="Genomic_DNA"/>
</dbReference>
<organism evidence="1 2">
    <name type="scientific">Aduncisulcus paluster</name>
    <dbReference type="NCBI Taxonomy" id="2918883"/>
    <lineage>
        <taxon>Eukaryota</taxon>
        <taxon>Metamonada</taxon>
        <taxon>Carpediemonas-like organisms</taxon>
        <taxon>Aduncisulcus</taxon>
    </lineage>
</organism>
<dbReference type="InterPro" id="IPR009078">
    <property type="entry name" value="Ferritin-like_SF"/>
</dbReference>
<accession>A0ABQ5KAX0</accession>
<feature type="non-terminal residue" evidence="1">
    <location>
        <position position="1"/>
    </location>
</feature>
<reference evidence="1" key="1">
    <citation type="submission" date="2022-03" db="EMBL/GenBank/DDBJ databases">
        <title>Draft genome sequence of Aduncisulcus paluster, a free-living microaerophilic Fornicata.</title>
        <authorList>
            <person name="Yuyama I."/>
            <person name="Kume K."/>
            <person name="Tamura T."/>
            <person name="Inagaki Y."/>
            <person name="Hashimoto T."/>
        </authorList>
    </citation>
    <scope>NUCLEOTIDE SEQUENCE</scope>
    <source>
        <strain evidence="1">NY0171</strain>
    </source>
</reference>
<dbReference type="InterPro" id="IPR012347">
    <property type="entry name" value="Ferritin-like"/>
</dbReference>
<keyword evidence="2" id="KW-1185">Reference proteome</keyword>
<gene>
    <name evidence="1" type="ORF">ADUPG1_004837</name>
</gene>
<protein>
    <submittedName>
        <fullName evidence="1">DUF2202 domain-containing protein</fullName>
    </submittedName>
</protein>
<evidence type="ECO:0000313" key="2">
    <source>
        <dbReference type="Proteomes" id="UP001057375"/>
    </source>
</evidence>
<proteinExistence type="predicted"/>
<sequence length="104" mass="11668">DELVGSSAASQKDTYTLEEMLEYALQDERIAQAEYDAIMKAFDVTRPFSNIKEAEITHENAVISLYEARDMLVPDFDGTEYVVLPDTLDEIYAIGVEAEINNIA</sequence>
<dbReference type="Proteomes" id="UP001057375">
    <property type="component" value="Unassembled WGS sequence"/>
</dbReference>
<comment type="caution">
    <text evidence="1">The sequence shown here is derived from an EMBL/GenBank/DDBJ whole genome shotgun (WGS) entry which is preliminary data.</text>
</comment>
<dbReference type="SUPFAM" id="SSF47240">
    <property type="entry name" value="Ferritin-like"/>
    <property type="match status" value="1"/>
</dbReference>
<feature type="non-terminal residue" evidence="1">
    <location>
        <position position="104"/>
    </location>
</feature>
<dbReference type="Gene3D" id="1.20.1260.10">
    <property type="match status" value="1"/>
</dbReference>